<protein>
    <submittedName>
        <fullName evidence="8">DMT family transporter</fullName>
    </submittedName>
</protein>
<sequence>MRLMVTMPVPSASNDAAVGIFWKVTSVLFFTLMLTFVKIAGERIPVGQLLFARNLFGLIPVVVMIAYTGHLHDALRTNNIWGHMRRAMSGMFAMGLWFVALQYLPFPEATAIVYAAPLMMVVLAATVLGERVRVYRWSAVAVGLVGVAIIMVPQLSEGFDIFGNAASFGAACALVSAACMALTAVFVRQLARSEPTHTIVIYFLIAGTLVTALTAPTWVVPSWSDAAMLVMIGVLGGVGQIMVTQAFQHAEASLIAPFEYTSMIWVIAIGYLVFGEIPTIYVVIGAAIVIGSGIFVIFRERQLGLHRAERKMGAPLRP</sequence>
<reference evidence="8" key="1">
    <citation type="submission" date="2020-12" db="EMBL/GenBank/DDBJ databases">
        <title>Bacterial taxonomy.</title>
        <authorList>
            <person name="Pan X."/>
        </authorList>
    </citation>
    <scope>NUCLEOTIDE SEQUENCE</scope>
    <source>
        <strain evidence="8">B2012</strain>
    </source>
</reference>
<evidence type="ECO:0000313" key="8">
    <source>
        <dbReference type="EMBL" id="MBJ3777587.1"/>
    </source>
</evidence>
<evidence type="ECO:0000256" key="5">
    <source>
        <dbReference type="ARBA" id="ARBA00023136"/>
    </source>
</evidence>
<keyword evidence="9" id="KW-1185">Reference proteome</keyword>
<gene>
    <name evidence="8" type="ORF">JCR33_17915</name>
</gene>
<feature type="transmembrane region" description="Helical" evidence="6">
    <location>
        <begin position="46"/>
        <end position="67"/>
    </location>
</feature>
<dbReference type="PANTHER" id="PTHR22911:SF6">
    <property type="entry name" value="SOLUTE CARRIER FAMILY 35 MEMBER G1"/>
    <property type="match status" value="1"/>
</dbReference>
<feature type="domain" description="EamA" evidence="7">
    <location>
        <begin position="19"/>
        <end position="151"/>
    </location>
</feature>
<feature type="domain" description="EamA" evidence="7">
    <location>
        <begin position="168"/>
        <end position="296"/>
    </location>
</feature>
<feature type="transmembrane region" description="Helical" evidence="6">
    <location>
        <begin position="161"/>
        <end position="187"/>
    </location>
</feature>
<evidence type="ECO:0000259" key="7">
    <source>
        <dbReference type="Pfam" id="PF00892"/>
    </source>
</evidence>
<comment type="subcellular location">
    <subcellularLocation>
        <location evidence="1">Membrane</location>
        <topology evidence="1">Multi-pass membrane protein</topology>
    </subcellularLocation>
</comment>
<feature type="transmembrane region" description="Helical" evidence="6">
    <location>
        <begin position="199"/>
        <end position="220"/>
    </location>
</feature>
<dbReference type="GO" id="GO:0016020">
    <property type="term" value="C:membrane"/>
    <property type="evidence" value="ECO:0007669"/>
    <property type="project" value="UniProtKB-SubCell"/>
</dbReference>
<evidence type="ECO:0000256" key="3">
    <source>
        <dbReference type="ARBA" id="ARBA00022692"/>
    </source>
</evidence>
<comment type="similarity">
    <text evidence="2">Belongs to the drug/metabolite transporter (DMT) superfamily. 10 TMS drug/metabolite exporter (DME) (TC 2.A.7.3) family.</text>
</comment>
<keyword evidence="5 6" id="KW-0472">Membrane</keyword>
<evidence type="ECO:0000256" key="1">
    <source>
        <dbReference type="ARBA" id="ARBA00004141"/>
    </source>
</evidence>
<feature type="transmembrane region" description="Helical" evidence="6">
    <location>
        <begin position="254"/>
        <end position="274"/>
    </location>
</feature>
<keyword evidence="4 6" id="KW-1133">Transmembrane helix</keyword>
<feature type="transmembrane region" description="Helical" evidence="6">
    <location>
        <begin position="280"/>
        <end position="298"/>
    </location>
</feature>
<dbReference type="Pfam" id="PF00892">
    <property type="entry name" value="EamA"/>
    <property type="match status" value="2"/>
</dbReference>
<organism evidence="8 9">
    <name type="scientific">Acuticoccus mangrovi</name>
    <dbReference type="NCBI Taxonomy" id="2796142"/>
    <lineage>
        <taxon>Bacteria</taxon>
        <taxon>Pseudomonadati</taxon>
        <taxon>Pseudomonadota</taxon>
        <taxon>Alphaproteobacteria</taxon>
        <taxon>Hyphomicrobiales</taxon>
        <taxon>Amorphaceae</taxon>
        <taxon>Acuticoccus</taxon>
    </lineage>
</organism>
<dbReference type="AlphaFoldDB" id="A0A934IPD0"/>
<feature type="transmembrane region" description="Helical" evidence="6">
    <location>
        <begin position="111"/>
        <end position="128"/>
    </location>
</feature>
<evidence type="ECO:0000256" key="4">
    <source>
        <dbReference type="ARBA" id="ARBA00022989"/>
    </source>
</evidence>
<evidence type="ECO:0000313" key="9">
    <source>
        <dbReference type="Proteomes" id="UP000609531"/>
    </source>
</evidence>
<dbReference type="EMBL" id="JAEKJA010000018">
    <property type="protein sequence ID" value="MBJ3777587.1"/>
    <property type="molecule type" value="Genomic_DNA"/>
</dbReference>
<feature type="transmembrane region" description="Helical" evidence="6">
    <location>
        <begin position="135"/>
        <end position="155"/>
    </location>
</feature>
<dbReference type="PANTHER" id="PTHR22911">
    <property type="entry name" value="ACYL-MALONYL CONDENSING ENZYME-RELATED"/>
    <property type="match status" value="1"/>
</dbReference>
<evidence type="ECO:0000256" key="6">
    <source>
        <dbReference type="SAM" id="Phobius"/>
    </source>
</evidence>
<feature type="transmembrane region" description="Helical" evidence="6">
    <location>
        <begin position="226"/>
        <end position="247"/>
    </location>
</feature>
<dbReference type="Proteomes" id="UP000609531">
    <property type="component" value="Unassembled WGS sequence"/>
</dbReference>
<feature type="transmembrane region" description="Helical" evidence="6">
    <location>
        <begin position="20"/>
        <end position="40"/>
    </location>
</feature>
<evidence type="ECO:0000256" key="2">
    <source>
        <dbReference type="ARBA" id="ARBA00009853"/>
    </source>
</evidence>
<dbReference type="InterPro" id="IPR000620">
    <property type="entry name" value="EamA_dom"/>
</dbReference>
<dbReference type="InterPro" id="IPR037185">
    <property type="entry name" value="EmrE-like"/>
</dbReference>
<comment type="caution">
    <text evidence="8">The sequence shown here is derived from an EMBL/GenBank/DDBJ whole genome shotgun (WGS) entry which is preliminary data.</text>
</comment>
<accession>A0A934IPD0</accession>
<name>A0A934IPD0_9HYPH</name>
<keyword evidence="3 6" id="KW-0812">Transmembrane</keyword>
<dbReference type="SUPFAM" id="SSF103481">
    <property type="entry name" value="Multidrug resistance efflux transporter EmrE"/>
    <property type="match status" value="2"/>
</dbReference>
<proteinExistence type="inferred from homology"/>